<dbReference type="RefSeq" id="WP_123087827.1">
    <property type="nucleotide sequence ID" value="NZ_RIBS01000004.1"/>
</dbReference>
<feature type="region of interest" description="Disordered" evidence="1">
    <location>
        <begin position="492"/>
        <end position="517"/>
    </location>
</feature>
<evidence type="ECO:0008006" key="4">
    <source>
        <dbReference type="Google" id="ProtNLM"/>
    </source>
</evidence>
<keyword evidence="3" id="KW-1185">Reference proteome</keyword>
<dbReference type="OrthoDB" id="9814331at2"/>
<evidence type="ECO:0000313" key="3">
    <source>
        <dbReference type="Proteomes" id="UP000267049"/>
    </source>
</evidence>
<gene>
    <name evidence="2" type="ORF">EER27_09220</name>
</gene>
<proteinExistence type="predicted"/>
<name>A0A3M8SVT5_9GAMM</name>
<dbReference type="EMBL" id="RIBS01000004">
    <property type="protein sequence ID" value="RNF83566.1"/>
    <property type="molecule type" value="Genomic_DNA"/>
</dbReference>
<evidence type="ECO:0000313" key="2">
    <source>
        <dbReference type="EMBL" id="RNF83566.1"/>
    </source>
</evidence>
<accession>A0A3M8SVT5</accession>
<evidence type="ECO:0000256" key="1">
    <source>
        <dbReference type="SAM" id="MobiDB-lite"/>
    </source>
</evidence>
<protein>
    <recommendedName>
        <fullName evidence="4">Alpha/beta hydrolase</fullName>
    </recommendedName>
</protein>
<dbReference type="Gene3D" id="3.40.50.1820">
    <property type="entry name" value="alpha/beta hydrolase"/>
    <property type="match status" value="1"/>
</dbReference>
<dbReference type="Proteomes" id="UP000267049">
    <property type="component" value="Unassembled WGS sequence"/>
</dbReference>
<dbReference type="AlphaFoldDB" id="A0A3M8SVT5"/>
<organism evidence="2 3">
    <name type="scientific">Montanilutibacter psychrotolerans</name>
    <dbReference type="NCBI Taxonomy" id="1327343"/>
    <lineage>
        <taxon>Bacteria</taxon>
        <taxon>Pseudomonadati</taxon>
        <taxon>Pseudomonadota</taxon>
        <taxon>Gammaproteobacteria</taxon>
        <taxon>Lysobacterales</taxon>
        <taxon>Lysobacteraceae</taxon>
        <taxon>Montanilutibacter</taxon>
    </lineage>
</organism>
<reference evidence="2 3" key="1">
    <citation type="submission" date="2018-11" db="EMBL/GenBank/DDBJ databases">
        <title>Lysobacter cryohumiis sp. nov., isolated from soil in the Tianshan Mountains, Xinjiang, China.</title>
        <authorList>
            <person name="Luo Y."/>
            <person name="Sheng H."/>
        </authorList>
    </citation>
    <scope>NUCLEOTIDE SEQUENCE [LARGE SCALE GENOMIC DNA]</scope>
    <source>
        <strain evidence="2 3">ZS60</strain>
    </source>
</reference>
<comment type="caution">
    <text evidence="2">The sequence shown here is derived from an EMBL/GenBank/DDBJ whole genome shotgun (WGS) entry which is preliminary data.</text>
</comment>
<dbReference type="SUPFAM" id="SSF53474">
    <property type="entry name" value="alpha/beta-Hydrolases"/>
    <property type="match status" value="1"/>
</dbReference>
<sequence>MSQGNEKDVVLTGRMDPKTGQTVAEAILTPESDGRDKTVLLKVPAVIPIVFLPGIMGSNLKTKGTDDPAWRPPNAELSFAGIGEVISSLATWGFRGAKKRQEILSPDNVELDIEGPIDVADSGLSKDLAYERGWGGVMKGSYHPFMADLQVKLNNILKRDKAEPWWGTYGMHAPKQYGDESGALPSLSDKHRRHAANYSYDVWAGGYRWPQSNRESAAEIRTYIDDVVLAHYRKLGVPAEKVILVTHSMGGLVSRALTEIHKYDKVLGVIHGVQPSLGAPTIYHHMRCGYEGPSQLILGRNAAQVTAVVANAPGALELLPTRDYDSGKPWLMVRKDKNAAPMLGFPAKGDAYNEIYMSPEWYGLVPQHNSSYLDFKHSNKIAVDIRAKFIRNIATVQAFHLDIERKYHPQTYSHYGAEGARGSFVTIVWQGDPAQLAPTATPVFHDDGNGDYVATVAAGRSAHTLKGMSFQPATGAGDGTVSYLSGEAPGKASVKGSFKHGNPDGKESAEPKGYDHQGSYLDERSKWAALYGIVMIAQDADWHA</sequence>
<feature type="compositionally biased region" description="Basic and acidic residues" evidence="1">
    <location>
        <begin position="501"/>
        <end position="517"/>
    </location>
</feature>
<dbReference type="InterPro" id="IPR029058">
    <property type="entry name" value="AB_hydrolase_fold"/>
</dbReference>